<proteinExistence type="predicted"/>
<accession>L7ESL6</accession>
<gene>
    <name evidence="1" type="ORF">STRTUCAR8_07668</name>
</gene>
<dbReference type="STRING" id="85558.T45_05946"/>
<sequence length="110" mass="12044">MLVTQALVSTTPTCSSATTDIDRRQTIIEELVDRLTTPSGPDHGLPAGLPCSEYLDASRDLLGYDGEAHEQAVIERFGAYTIPFVIDIGSFCLFSTRPARPCPFTHRRST</sequence>
<dbReference type="EMBL" id="AEJB01000642">
    <property type="protein sequence ID" value="ELP61997.1"/>
    <property type="molecule type" value="Genomic_DNA"/>
</dbReference>
<name>L7ESL6_STRT8</name>
<keyword evidence="2" id="KW-1185">Reference proteome</keyword>
<protein>
    <submittedName>
        <fullName evidence="1">Uncharacterized protein</fullName>
    </submittedName>
</protein>
<organism evidence="1 2">
    <name type="scientific">Streptomyces turgidiscabies (strain Car8)</name>
    <dbReference type="NCBI Taxonomy" id="698760"/>
    <lineage>
        <taxon>Bacteria</taxon>
        <taxon>Bacillati</taxon>
        <taxon>Actinomycetota</taxon>
        <taxon>Actinomycetes</taxon>
        <taxon>Kitasatosporales</taxon>
        <taxon>Streptomycetaceae</taxon>
        <taxon>Streptomyces</taxon>
    </lineage>
</organism>
<dbReference type="Proteomes" id="UP000010931">
    <property type="component" value="Unassembled WGS sequence"/>
</dbReference>
<comment type="caution">
    <text evidence="1">The sequence shown here is derived from an EMBL/GenBank/DDBJ whole genome shotgun (WGS) entry which is preliminary data.</text>
</comment>
<evidence type="ECO:0000313" key="1">
    <source>
        <dbReference type="EMBL" id="ELP61997.1"/>
    </source>
</evidence>
<dbReference type="AlphaFoldDB" id="L7ESL6"/>
<reference evidence="1 2" key="1">
    <citation type="journal article" date="2011" name="Plasmid">
        <title>Streptomyces turgidiscabies Car8 contains a modular pathogenicity island that shares virulence genes with other actinobacterial plant pathogens.</title>
        <authorList>
            <person name="Huguet-Tapia J.C."/>
            <person name="Badger J.H."/>
            <person name="Loria R."/>
            <person name="Pettis G.S."/>
        </authorList>
    </citation>
    <scope>NUCLEOTIDE SEQUENCE [LARGE SCALE GENOMIC DNA]</scope>
    <source>
        <strain evidence="1 2">Car8</strain>
    </source>
</reference>
<evidence type="ECO:0000313" key="2">
    <source>
        <dbReference type="Proteomes" id="UP000010931"/>
    </source>
</evidence>
<dbReference type="PATRIC" id="fig|698760.3.peg.9062"/>